<reference evidence="1" key="1">
    <citation type="submission" date="2020-11" db="EMBL/GenBank/DDBJ databases">
        <authorList>
            <person name="Tran Van P."/>
        </authorList>
    </citation>
    <scope>NUCLEOTIDE SEQUENCE</scope>
</reference>
<dbReference type="AlphaFoldDB" id="A0A7R9KA15"/>
<proteinExistence type="predicted"/>
<gene>
    <name evidence="1" type="ORF">TGEB3V08_LOCUS10539</name>
</gene>
<protein>
    <submittedName>
        <fullName evidence="1">Uncharacterized protein</fullName>
    </submittedName>
</protein>
<sequence>MEGGGELTMTPLLDIVEPQRDQRSISFSCETDAINIVTTGAGGLVMMSQGLSSYPGAPRWRERYEITRLCMLLEINQMGLFDIVRRLSPVILKCFIDNR</sequence>
<accession>A0A7R9KA15</accession>
<organism evidence="1">
    <name type="scientific">Timema genevievae</name>
    <name type="common">Walking stick</name>
    <dbReference type="NCBI Taxonomy" id="629358"/>
    <lineage>
        <taxon>Eukaryota</taxon>
        <taxon>Metazoa</taxon>
        <taxon>Ecdysozoa</taxon>
        <taxon>Arthropoda</taxon>
        <taxon>Hexapoda</taxon>
        <taxon>Insecta</taxon>
        <taxon>Pterygota</taxon>
        <taxon>Neoptera</taxon>
        <taxon>Polyneoptera</taxon>
        <taxon>Phasmatodea</taxon>
        <taxon>Timematodea</taxon>
        <taxon>Timematoidea</taxon>
        <taxon>Timematidae</taxon>
        <taxon>Timema</taxon>
    </lineage>
</organism>
<name>A0A7R9KA15_TIMGE</name>
<dbReference type="EMBL" id="OE846282">
    <property type="protein sequence ID" value="CAD7609381.1"/>
    <property type="molecule type" value="Genomic_DNA"/>
</dbReference>
<evidence type="ECO:0000313" key="1">
    <source>
        <dbReference type="EMBL" id="CAD7609381.1"/>
    </source>
</evidence>